<dbReference type="Gene3D" id="2.40.128.260">
    <property type="entry name" value="Type IV secretion system, VirB10/TraB/TrbI"/>
    <property type="match status" value="1"/>
</dbReference>
<dbReference type="EMBL" id="JAQQKV010000001">
    <property type="protein sequence ID" value="MDC7675148.1"/>
    <property type="molecule type" value="Genomic_DNA"/>
</dbReference>
<evidence type="ECO:0000256" key="6">
    <source>
        <dbReference type="SAM" id="Phobius"/>
    </source>
</evidence>
<evidence type="ECO:0000256" key="2">
    <source>
        <dbReference type="ARBA" id="ARBA00010265"/>
    </source>
</evidence>
<organism evidence="7 8">
    <name type="scientific">Asticcacaulis machinosus</name>
    <dbReference type="NCBI Taxonomy" id="2984211"/>
    <lineage>
        <taxon>Bacteria</taxon>
        <taxon>Pseudomonadati</taxon>
        <taxon>Pseudomonadota</taxon>
        <taxon>Alphaproteobacteria</taxon>
        <taxon>Caulobacterales</taxon>
        <taxon>Caulobacteraceae</taxon>
        <taxon>Asticcacaulis</taxon>
    </lineage>
</organism>
<comment type="subcellular location">
    <subcellularLocation>
        <location evidence="1">Membrane</location>
        <topology evidence="1">Single-pass membrane protein</topology>
    </subcellularLocation>
</comment>
<name>A0ABT5HFX0_9CAUL</name>
<comment type="similarity">
    <text evidence="2">Belongs to the TrbI/VirB10 family.</text>
</comment>
<evidence type="ECO:0000256" key="5">
    <source>
        <dbReference type="ARBA" id="ARBA00023136"/>
    </source>
</evidence>
<reference evidence="7 8" key="1">
    <citation type="submission" date="2023-01" db="EMBL/GenBank/DDBJ databases">
        <title>Novel species of the genus Asticcacaulis isolated from rivers.</title>
        <authorList>
            <person name="Lu H."/>
        </authorList>
    </citation>
    <scope>NUCLEOTIDE SEQUENCE [LARGE SCALE GENOMIC DNA]</scope>
    <source>
        <strain evidence="7 8">LKC15W</strain>
    </source>
</reference>
<keyword evidence="4 6" id="KW-1133">Transmembrane helix</keyword>
<dbReference type="InterPro" id="IPR042217">
    <property type="entry name" value="T4SS_VirB10/TrbI"/>
</dbReference>
<evidence type="ECO:0000256" key="1">
    <source>
        <dbReference type="ARBA" id="ARBA00004167"/>
    </source>
</evidence>
<sequence>MTEPKATEKLDPETLVLRAKPRRAVRFRRNLLIGAGAVGALALAGVTWIGLSPPMIKAVATAEKGADLENRVRPPTETLSGLPKTYADVPQLGPPLPGDLGGPMLEAQRAKLPQVPEPSDVMGRPQPVTAASPAVEARTSGLFVSVSQPVPAHTVLGAVNPVSVMRNAPDLEVAAGTIISATLITGLNSDLPGVALAQTTEPVFDSRTGRTMVIPVGSRLIGRYERATGTRQQRINVSWDKLVLPDGRVLMLVDSLAADEAGYVGLKDRVDYHPTALAKGVGLSTILALADGRDAGEEGELTRAIREASGRTLNQTGQRIVQQAVDAPATITVRPGWPVRIILTNPLSLEFDLKGETANG</sequence>
<gene>
    <name evidence="7" type="ORF">PQU98_03345</name>
</gene>
<proteinExistence type="inferred from homology"/>
<dbReference type="CDD" id="cd16429">
    <property type="entry name" value="VirB10"/>
    <property type="match status" value="1"/>
</dbReference>
<evidence type="ECO:0000313" key="8">
    <source>
        <dbReference type="Proteomes" id="UP001218579"/>
    </source>
</evidence>
<feature type="transmembrane region" description="Helical" evidence="6">
    <location>
        <begin position="31"/>
        <end position="51"/>
    </location>
</feature>
<dbReference type="RefSeq" id="WP_272743460.1">
    <property type="nucleotide sequence ID" value="NZ_JAQQKV010000001.1"/>
</dbReference>
<keyword evidence="3 6" id="KW-0812">Transmembrane</keyword>
<dbReference type="InterPro" id="IPR005498">
    <property type="entry name" value="T4SS_VirB10/TraB/TrbI"/>
</dbReference>
<keyword evidence="5 6" id="KW-0472">Membrane</keyword>
<evidence type="ECO:0000256" key="4">
    <source>
        <dbReference type="ARBA" id="ARBA00022989"/>
    </source>
</evidence>
<evidence type="ECO:0000256" key="3">
    <source>
        <dbReference type="ARBA" id="ARBA00022692"/>
    </source>
</evidence>
<keyword evidence="8" id="KW-1185">Reference proteome</keyword>
<comment type="caution">
    <text evidence="7">The sequence shown here is derived from an EMBL/GenBank/DDBJ whole genome shotgun (WGS) entry which is preliminary data.</text>
</comment>
<accession>A0ABT5HFX0</accession>
<dbReference type="Proteomes" id="UP001218579">
    <property type="component" value="Unassembled WGS sequence"/>
</dbReference>
<evidence type="ECO:0000313" key="7">
    <source>
        <dbReference type="EMBL" id="MDC7675148.1"/>
    </source>
</evidence>
<dbReference type="Pfam" id="PF03743">
    <property type="entry name" value="TrbI"/>
    <property type="match status" value="1"/>
</dbReference>
<protein>
    <submittedName>
        <fullName evidence="7">TrbI/VirB10 family protein</fullName>
    </submittedName>
</protein>